<dbReference type="RefSeq" id="WP_093331103.1">
    <property type="nucleotide sequence ID" value="NZ_FOAF01000011.1"/>
</dbReference>
<name>A0A1H7XXK0_OLID1</name>
<evidence type="ECO:0000256" key="2">
    <source>
        <dbReference type="ARBA" id="ARBA00011245"/>
    </source>
</evidence>
<evidence type="ECO:0000313" key="4">
    <source>
        <dbReference type="EMBL" id="SEM38385.1"/>
    </source>
</evidence>
<dbReference type="GO" id="GO:0030246">
    <property type="term" value="F:carbohydrate binding"/>
    <property type="evidence" value="ECO:0007669"/>
    <property type="project" value="InterPro"/>
</dbReference>
<dbReference type="CDD" id="cd09023">
    <property type="entry name" value="Aldose_epim_Ec_c4013"/>
    <property type="match status" value="1"/>
</dbReference>
<evidence type="ECO:0008006" key="6">
    <source>
        <dbReference type="Google" id="ProtNLM"/>
    </source>
</evidence>
<comment type="cofactor">
    <cofactor evidence="1">
        <name>Ca(2+)</name>
        <dbReference type="ChEBI" id="CHEBI:29108"/>
    </cofactor>
</comment>
<accession>A0A1H7XXK0</accession>
<keyword evidence="3" id="KW-0106">Calcium</keyword>
<organism evidence="4 5">
    <name type="scientific">Olivibacter domesticus</name>
    <name type="common">Pseudosphingobacterium domesticum</name>
    <dbReference type="NCBI Taxonomy" id="407022"/>
    <lineage>
        <taxon>Bacteria</taxon>
        <taxon>Pseudomonadati</taxon>
        <taxon>Bacteroidota</taxon>
        <taxon>Sphingobacteriia</taxon>
        <taxon>Sphingobacteriales</taxon>
        <taxon>Sphingobacteriaceae</taxon>
        <taxon>Olivibacter</taxon>
    </lineage>
</organism>
<proteinExistence type="predicted"/>
<dbReference type="EMBL" id="FOAF01000011">
    <property type="protein sequence ID" value="SEM38385.1"/>
    <property type="molecule type" value="Genomic_DNA"/>
</dbReference>
<dbReference type="STRING" id="407022.SAMN05661044_05041"/>
<dbReference type="Pfam" id="PF14486">
    <property type="entry name" value="DUF4432"/>
    <property type="match status" value="1"/>
</dbReference>
<dbReference type="Proteomes" id="UP000199421">
    <property type="component" value="Unassembled WGS sequence"/>
</dbReference>
<sequence length="356" mass="39319">MDAKNKSWLEKVSNTAQVGGIETAVLDNGAGRGTRIAWINTGAGLRFKVVIDRAMDIAEAFFNQHSLCWLSRVGVTRPQPFSDKGADWLRTFGGGLLVTCGLTHIGGPESDEYGDRGLHDQISNCPAEIISIKQPDFQQEHPEMSITGVMRQGHPLGPNLALTRTIRVILGEPTIYIHDEITNHGNCPAPHMLLYHFNFGWPLVDEGSRLLWSGSWNPREVGDGNKIFKEGQAFKRCVGPIQDHNGSGEEAVFIDAKSDGKGACSCGIHNENLGIAVSLNFQKDQLPWLTNWQHWGKGEYVTGLEPGTHPPVGQKKVRENSQLIFLQPGERKEYNIAVKVLNHPTAIENLLKEHVD</sequence>
<dbReference type="OrthoDB" id="9791280at2"/>
<dbReference type="InterPro" id="IPR027839">
    <property type="entry name" value="DUF4432"/>
</dbReference>
<dbReference type="Gene3D" id="2.70.98.10">
    <property type="match status" value="1"/>
</dbReference>
<keyword evidence="5" id="KW-1185">Reference proteome</keyword>
<reference evidence="5" key="1">
    <citation type="submission" date="2016-10" db="EMBL/GenBank/DDBJ databases">
        <authorList>
            <person name="Varghese N."/>
            <person name="Submissions S."/>
        </authorList>
    </citation>
    <scope>NUCLEOTIDE SEQUENCE [LARGE SCALE GENOMIC DNA]</scope>
    <source>
        <strain evidence="5">DSM 18733</strain>
    </source>
</reference>
<gene>
    <name evidence="4" type="ORF">SAMN05661044_05041</name>
</gene>
<comment type="subunit">
    <text evidence="2">Monomer.</text>
</comment>
<evidence type="ECO:0000256" key="1">
    <source>
        <dbReference type="ARBA" id="ARBA00001913"/>
    </source>
</evidence>
<dbReference type="InterPro" id="IPR014718">
    <property type="entry name" value="GH-type_carb-bd"/>
</dbReference>
<evidence type="ECO:0000256" key="3">
    <source>
        <dbReference type="ARBA" id="ARBA00022837"/>
    </source>
</evidence>
<evidence type="ECO:0000313" key="5">
    <source>
        <dbReference type="Proteomes" id="UP000199421"/>
    </source>
</evidence>
<dbReference type="AlphaFoldDB" id="A0A1H7XXK0"/>
<protein>
    <recommendedName>
        <fullName evidence="6">Galactose mutarotase</fullName>
    </recommendedName>
</protein>